<evidence type="ECO:0000313" key="2">
    <source>
        <dbReference type="Proteomes" id="UP001519460"/>
    </source>
</evidence>
<comment type="caution">
    <text evidence="1">The sequence shown here is derived from an EMBL/GenBank/DDBJ whole genome shotgun (WGS) entry which is preliminary data.</text>
</comment>
<dbReference type="EMBL" id="JACVVK020000125">
    <property type="protein sequence ID" value="KAK7490582.1"/>
    <property type="molecule type" value="Genomic_DNA"/>
</dbReference>
<keyword evidence="2" id="KW-1185">Reference proteome</keyword>
<dbReference type="Proteomes" id="UP001519460">
    <property type="component" value="Unassembled WGS sequence"/>
</dbReference>
<reference evidence="1 2" key="1">
    <citation type="journal article" date="2023" name="Sci. Data">
        <title>Genome assembly of the Korean intertidal mud-creeper Batillaria attramentaria.</title>
        <authorList>
            <person name="Patra A.K."/>
            <person name="Ho P.T."/>
            <person name="Jun S."/>
            <person name="Lee S.J."/>
            <person name="Kim Y."/>
            <person name="Won Y.J."/>
        </authorList>
    </citation>
    <scope>NUCLEOTIDE SEQUENCE [LARGE SCALE GENOMIC DNA]</scope>
    <source>
        <strain evidence="1">Wonlab-2016</strain>
    </source>
</reference>
<evidence type="ECO:0000313" key="1">
    <source>
        <dbReference type="EMBL" id="KAK7490582.1"/>
    </source>
</evidence>
<dbReference type="AlphaFoldDB" id="A0ABD0KU34"/>
<gene>
    <name evidence="1" type="ORF">BaRGS_00018185</name>
</gene>
<sequence>MRSFTSTRTCCTCRVKLSPCAPTHLHRYGLHSHKQSISTVNVLLGRRRGPTVIAAKMHDPRCRAKPRKLGARNLSKLKPGDVMLGDIATPGWRKIHQRFADLADRRHSGVAGVQRACQSMLS</sequence>
<proteinExistence type="predicted"/>
<organism evidence="1 2">
    <name type="scientific">Batillaria attramentaria</name>
    <dbReference type="NCBI Taxonomy" id="370345"/>
    <lineage>
        <taxon>Eukaryota</taxon>
        <taxon>Metazoa</taxon>
        <taxon>Spiralia</taxon>
        <taxon>Lophotrochozoa</taxon>
        <taxon>Mollusca</taxon>
        <taxon>Gastropoda</taxon>
        <taxon>Caenogastropoda</taxon>
        <taxon>Sorbeoconcha</taxon>
        <taxon>Cerithioidea</taxon>
        <taxon>Batillariidae</taxon>
        <taxon>Batillaria</taxon>
    </lineage>
</organism>
<protein>
    <submittedName>
        <fullName evidence="1">Uncharacterized protein</fullName>
    </submittedName>
</protein>
<accession>A0ABD0KU34</accession>
<name>A0ABD0KU34_9CAEN</name>